<comment type="caution">
    <text evidence="3">The sequence shown here is derived from an EMBL/GenBank/DDBJ whole genome shotgun (WGS) entry which is preliminary data.</text>
</comment>
<dbReference type="InterPro" id="IPR016181">
    <property type="entry name" value="Acyl_CoA_acyltransferase"/>
</dbReference>
<reference evidence="3 4" key="1">
    <citation type="journal article" date="2014" name="Int. J. Syst. Evol. Microbiol.">
        <title>Complete genome sequence of Corynebacterium casei LMG S-19264T (=DSM 44701T), isolated from a smear-ripened cheese.</title>
        <authorList>
            <consortium name="US DOE Joint Genome Institute (JGI-PGF)"/>
            <person name="Walter F."/>
            <person name="Albersmeier A."/>
            <person name="Kalinowski J."/>
            <person name="Ruckert C."/>
        </authorList>
    </citation>
    <scope>NUCLEOTIDE SEQUENCE [LARGE SCALE GENOMIC DNA]</scope>
    <source>
        <strain evidence="3 4">KCTC 19473</strain>
    </source>
</reference>
<dbReference type="CDD" id="cd04301">
    <property type="entry name" value="NAT_SF"/>
    <property type="match status" value="1"/>
</dbReference>
<dbReference type="Gene3D" id="3.40.630.30">
    <property type="match status" value="1"/>
</dbReference>
<keyword evidence="4" id="KW-1185">Reference proteome</keyword>
<sequence>MSTSTTGAPSGHGGTGAVLRLVRLDHGTEEARVLREAVVRQRVAPDQRRFVTEAVHTLPQADTDPDRIPFAVVPAGFRPRDRAEALDTCAGFGIVDRRGHLRDLVDTPERAALLRAYYVTPEWQGRGIGRAACSAPVLDPLVAEVAPRATEIVLCVNHANEAGRRTYLAAGFAPTGRDHHDGPSGPQQILSRPMDPGVHGVAGPRDERTENTQ</sequence>
<protein>
    <recommendedName>
        <fullName evidence="2">N-acetyltransferase domain-containing protein</fullName>
    </recommendedName>
</protein>
<dbReference type="AlphaFoldDB" id="A0A919CIG7"/>
<dbReference type="Pfam" id="PF00583">
    <property type="entry name" value="Acetyltransf_1"/>
    <property type="match status" value="1"/>
</dbReference>
<evidence type="ECO:0000256" key="1">
    <source>
        <dbReference type="SAM" id="MobiDB-lite"/>
    </source>
</evidence>
<evidence type="ECO:0000313" key="4">
    <source>
        <dbReference type="Proteomes" id="UP000654947"/>
    </source>
</evidence>
<name>A0A919CIG7_9ACTN</name>
<feature type="compositionally biased region" description="Basic and acidic residues" evidence="1">
    <location>
        <begin position="204"/>
        <end position="213"/>
    </location>
</feature>
<feature type="domain" description="N-acetyltransferase" evidence="2">
    <location>
        <begin position="29"/>
        <end position="195"/>
    </location>
</feature>
<dbReference type="GO" id="GO:0016747">
    <property type="term" value="F:acyltransferase activity, transferring groups other than amino-acyl groups"/>
    <property type="evidence" value="ECO:0007669"/>
    <property type="project" value="InterPro"/>
</dbReference>
<dbReference type="Proteomes" id="UP000654947">
    <property type="component" value="Unassembled WGS sequence"/>
</dbReference>
<dbReference type="InterPro" id="IPR000182">
    <property type="entry name" value="GNAT_dom"/>
</dbReference>
<organism evidence="3 4">
    <name type="scientific">Nocardiopsis kunsanensis</name>
    <dbReference type="NCBI Taxonomy" id="141693"/>
    <lineage>
        <taxon>Bacteria</taxon>
        <taxon>Bacillati</taxon>
        <taxon>Actinomycetota</taxon>
        <taxon>Actinomycetes</taxon>
        <taxon>Streptosporangiales</taxon>
        <taxon>Nocardiopsidaceae</taxon>
        <taxon>Nocardiopsis</taxon>
    </lineage>
</organism>
<feature type="region of interest" description="Disordered" evidence="1">
    <location>
        <begin position="172"/>
        <end position="213"/>
    </location>
</feature>
<accession>A0A919CIG7</accession>
<dbReference type="PROSITE" id="PS51186">
    <property type="entry name" value="GNAT"/>
    <property type="match status" value="1"/>
</dbReference>
<evidence type="ECO:0000313" key="3">
    <source>
        <dbReference type="EMBL" id="GHD27119.1"/>
    </source>
</evidence>
<gene>
    <name evidence="3" type="ORF">GCM10007147_25900</name>
</gene>
<evidence type="ECO:0000259" key="2">
    <source>
        <dbReference type="PROSITE" id="PS51186"/>
    </source>
</evidence>
<dbReference type="RefSeq" id="WP_193518025.1">
    <property type="nucleotide sequence ID" value="NZ_BMXL01000012.1"/>
</dbReference>
<dbReference type="SUPFAM" id="SSF55729">
    <property type="entry name" value="Acyl-CoA N-acyltransferases (Nat)"/>
    <property type="match status" value="1"/>
</dbReference>
<proteinExistence type="predicted"/>
<dbReference type="EMBL" id="BMXL01000012">
    <property type="protein sequence ID" value="GHD27119.1"/>
    <property type="molecule type" value="Genomic_DNA"/>
</dbReference>